<dbReference type="Gene3D" id="3.40.50.300">
    <property type="entry name" value="P-loop containing nucleotide triphosphate hydrolases"/>
    <property type="match status" value="1"/>
</dbReference>
<sequence>MVYFSKIHSKMIIKTAEFVKSSGKWQECPEPNIPEYAFIGRSNVGKSSLINAMMNHKDLAKTSQTPGKTQLINHFLVNENWYLTDLPGYGYAKVSKVQRKDFEKLITNYILNRRNLVNLFVLVDVRHTPQKIDLEFIQWCGESGIPFSIVFTKADKLKPNAVIKNVEDYKAELHKTWEDLPELYITSAEKKEGGDKILDFIQKTNEFLTHNNISFDE</sequence>
<keyword evidence="13" id="KW-1185">Reference proteome</keyword>
<dbReference type="InterPro" id="IPR027417">
    <property type="entry name" value="P-loop_NTPase"/>
</dbReference>
<evidence type="ECO:0000256" key="3">
    <source>
        <dbReference type="ARBA" id="ARBA00022618"/>
    </source>
</evidence>
<dbReference type="HAMAP" id="MF_00321">
    <property type="entry name" value="GTPase_EngB"/>
    <property type="match status" value="1"/>
</dbReference>
<dbReference type="PANTHER" id="PTHR11649">
    <property type="entry name" value="MSS1/TRME-RELATED GTP-BINDING PROTEIN"/>
    <property type="match status" value="1"/>
</dbReference>
<evidence type="ECO:0000256" key="8">
    <source>
        <dbReference type="ARBA" id="ARBA00023210"/>
    </source>
</evidence>
<evidence type="ECO:0000259" key="11">
    <source>
        <dbReference type="PROSITE" id="PS51706"/>
    </source>
</evidence>
<evidence type="ECO:0000313" key="12">
    <source>
        <dbReference type="EMBL" id="EFK37386.1"/>
    </source>
</evidence>
<keyword evidence="7 10" id="KW-0342">GTP-binding</keyword>
<evidence type="ECO:0000256" key="5">
    <source>
        <dbReference type="ARBA" id="ARBA00022741"/>
    </source>
</evidence>
<comment type="cofactor">
    <cofactor evidence="1">
        <name>Mg(2+)</name>
        <dbReference type="ChEBI" id="CHEBI:18420"/>
    </cofactor>
</comment>
<evidence type="ECO:0000256" key="7">
    <source>
        <dbReference type="ARBA" id="ARBA00023134"/>
    </source>
</evidence>
<dbReference type="Pfam" id="PF01926">
    <property type="entry name" value="MMR_HSR1"/>
    <property type="match status" value="1"/>
</dbReference>
<comment type="similarity">
    <text evidence="2 10">Belongs to the TRAFAC class TrmE-Era-EngA-EngB-Septin-like GTPase superfamily. EngB GTPase family.</text>
</comment>
<name>A0ABN0AWA5_CHRGE</name>
<keyword evidence="4" id="KW-0479">Metal-binding</keyword>
<dbReference type="EMBL" id="ACKQ02000002">
    <property type="protein sequence ID" value="EFK37386.1"/>
    <property type="molecule type" value="Genomic_DNA"/>
</dbReference>
<keyword evidence="6" id="KW-0460">Magnesium</keyword>
<evidence type="ECO:0000256" key="9">
    <source>
        <dbReference type="ARBA" id="ARBA00023306"/>
    </source>
</evidence>
<dbReference type="NCBIfam" id="TIGR03598">
    <property type="entry name" value="GTPase_YsxC"/>
    <property type="match status" value="1"/>
</dbReference>
<keyword evidence="5 10" id="KW-0547">Nucleotide-binding</keyword>
<evidence type="ECO:0000256" key="1">
    <source>
        <dbReference type="ARBA" id="ARBA00001946"/>
    </source>
</evidence>
<dbReference type="InterPro" id="IPR006073">
    <property type="entry name" value="GTP-bd"/>
</dbReference>
<evidence type="ECO:0000256" key="6">
    <source>
        <dbReference type="ARBA" id="ARBA00022842"/>
    </source>
</evidence>
<protein>
    <recommendedName>
        <fullName evidence="10">Probable GTP-binding protein EngB</fullName>
    </recommendedName>
</protein>
<dbReference type="InterPro" id="IPR019987">
    <property type="entry name" value="GTP-bd_ribosome_bio_YsxC"/>
</dbReference>
<comment type="function">
    <text evidence="10">Necessary for normal cell division and for the maintenance of normal septation.</text>
</comment>
<accession>A0ABN0AWA5</accession>
<dbReference type="InterPro" id="IPR030393">
    <property type="entry name" value="G_ENGB_dom"/>
</dbReference>
<evidence type="ECO:0000313" key="13">
    <source>
        <dbReference type="Proteomes" id="UP000002969"/>
    </source>
</evidence>
<evidence type="ECO:0000256" key="2">
    <source>
        <dbReference type="ARBA" id="ARBA00009638"/>
    </source>
</evidence>
<keyword evidence="3 10" id="KW-0132">Cell division</keyword>
<gene>
    <name evidence="12" type="primary">ysxC</name>
    <name evidence="10" type="synonym">engB</name>
    <name evidence="12" type="ORF">HMPREF0204_10159</name>
</gene>
<proteinExistence type="inferred from homology"/>
<comment type="caution">
    <text evidence="12">The sequence shown here is derived from an EMBL/GenBank/DDBJ whole genome shotgun (WGS) entry which is preliminary data.</text>
</comment>
<evidence type="ECO:0000256" key="10">
    <source>
        <dbReference type="HAMAP-Rule" id="MF_00321"/>
    </source>
</evidence>
<feature type="domain" description="EngB-type G" evidence="11">
    <location>
        <begin position="32"/>
        <end position="207"/>
    </location>
</feature>
<dbReference type="PROSITE" id="PS51706">
    <property type="entry name" value="G_ENGB"/>
    <property type="match status" value="1"/>
</dbReference>
<dbReference type="CDD" id="cd01876">
    <property type="entry name" value="YihA_EngB"/>
    <property type="match status" value="1"/>
</dbReference>
<keyword evidence="9 10" id="KW-0131">Cell cycle</keyword>
<reference evidence="12" key="1">
    <citation type="submission" date="2010-06" db="EMBL/GenBank/DDBJ databases">
        <authorList>
            <person name="Muzny D."/>
            <person name="Qin X."/>
            <person name="Buhay C."/>
            <person name="Dugan-Rocha S."/>
            <person name="Ding Y."/>
            <person name="Chen G."/>
            <person name="Hawes A."/>
            <person name="Holder M."/>
            <person name="Jhangiani S."/>
            <person name="Johnson A."/>
            <person name="Khan Z."/>
            <person name="Li Z."/>
            <person name="Liu W."/>
            <person name="Liu X."/>
            <person name="Perez L."/>
            <person name="Shen H."/>
            <person name="Wang Q."/>
            <person name="Watt J."/>
            <person name="Xi L."/>
            <person name="Xin Y."/>
            <person name="Zhou J."/>
            <person name="Deng J."/>
            <person name="Jiang H."/>
            <person name="Liu Y."/>
            <person name="Qu J."/>
            <person name="Song X.-Z."/>
            <person name="Zhang L."/>
            <person name="Villasana D."/>
            <person name="Johnson A."/>
            <person name="Liu J."/>
            <person name="Liyanage D."/>
            <person name="Lorensuhewa L."/>
            <person name="Robinson T."/>
            <person name="Song A."/>
            <person name="Song B.-B."/>
            <person name="Dinh H."/>
            <person name="Thornton R."/>
            <person name="Coyle M."/>
            <person name="Francisco L."/>
            <person name="Jackson L."/>
            <person name="Javaid M."/>
            <person name="Korchina V."/>
            <person name="Kovar C."/>
            <person name="Mata R."/>
            <person name="Mathew T."/>
            <person name="Ngo R."/>
            <person name="Nguyen L."/>
            <person name="Nguyen N."/>
            <person name="Okwuonu G."/>
            <person name="Ongeri F."/>
            <person name="Pham C."/>
            <person name="Simmons D."/>
            <person name="Wilczek-Boney K."/>
            <person name="Hale W."/>
            <person name="Jakkamsetti A."/>
            <person name="Pham P."/>
            <person name="Ruth R."/>
            <person name="San Lucas F."/>
            <person name="Warren J."/>
            <person name="Zhang J."/>
            <person name="Zhao Z."/>
            <person name="Zhou C."/>
            <person name="Zhu D."/>
            <person name="Lee S."/>
            <person name="Bess C."/>
            <person name="Blankenburg K."/>
            <person name="Forbes L."/>
            <person name="Fu Q."/>
            <person name="Gubbala S."/>
            <person name="Hirani K."/>
            <person name="Jayaseelan J.C."/>
            <person name="Lara F."/>
            <person name="Munidasa M."/>
            <person name="Palculict T."/>
            <person name="Patil S."/>
            <person name="Pu L.-L."/>
            <person name="Saada N."/>
            <person name="Tang L."/>
            <person name="Weissenberger G."/>
            <person name="Zhu Y."/>
            <person name="Hemphill L."/>
            <person name="Shang Y."/>
            <person name="Youmans B."/>
            <person name="Ayvaz T."/>
            <person name="Ross M."/>
            <person name="Santibanez J."/>
            <person name="Aqrawi P."/>
            <person name="Gross S."/>
            <person name="Joshi V."/>
            <person name="Fowler G."/>
            <person name="Nazareth L."/>
            <person name="Reid J."/>
            <person name="Worley K."/>
            <person name="Petrosino J."/>
            <person name="Highlander S."/>
            <person name="Gibbs R."/>
        </authorList>
    </citation>
    <scope>NUCLEOTIDE SEQUENCE [LARGE SCALE GENOMIC DNA]</scope>
    <source>
        <strain evidence="12">ATCC 35910</strain>
    </source>
</reference>
<dbReference type="PANTHER" id="PTHR11649:SF13">
    <property type="entry name" value="ENGB-TYPE G DOMAIN-CONTAINING PROTEIN"/>
    <property type="match status" value="1"/>
</dbReference>
<organism evidence="12 13">
    <name type="scientific">Chryseobacterium gleum ATCC 35910</name>
    <dbReference type="NCBI Taxonomy" id="525257"/>
    <lineage>
        <taxon>Bacteria</taxon>
        <taxon>Pseudomonadati</taxon>
        <taxon>Bacteroidota</taxon>
        <taxon>Flavobacteriia</taxon>
        <taxon>Flavobacteriales</taxon>
        <taxon>Weeksellaceae</taxon>
        <taxon>Chryseobacterium group</taxon>
        <taxon>Chryseobacterium</taxon>
    </lineage>
</organism>
<dbReference type="SUPFAM" id="SSF52540">
    <property type="entry name" value="P-loop containing nucleoside triphosphate hydrolases"/>
    <property type="match status" value="1"/>
</dbReference>
<dbReference type="Proteomes" id="UP000002969">
    <property type="component" value="Unassembled WGS sequence"/>
</dbReference>
<keyword evidence="8 10" id="KW-0717">Septation</keyword>
<evidence type="ECO:0000256" key="4">
    <source>
        <dbReference type="ARBA" id="ARBA00022723"/>
    </source>
</evidence>